<feature type="domain" description="Proteasome activator complex subunit 4 C-terminal" evidence="10">
    <location>
        <begin position="2093"/>
        <end position="2181"/>
    </location>
</feature>
<evidence type="ECO:0000313" key="14">
    <source>
        <dbReference type="EMBL" id="KAG5419075.1"/>
    </source>
</evidence>
<dbReference type="InterPro" id="IPR016024">
    <property type="entry name" value="ARM-type_fold"/>
</dbReference>
<dbReference type="GeneID" id="93651471"/>
<accession>A0A8H8DBN8</accession>
<dbReference type="Gene3D" id="1.10.287.2210">
    <property type="match status" value="1"/>
</dbReference>
<protein>
    <submittedName>
        <fullName evidence="14">BLM3</fullName>
    </submittedName>
</protein>
<feature type="region of interest" description="Disordered" evidence="9">
    <location>
        <begin position="182"/>
        <end position="236"/>
    </location>
</feature>
<keyword evidence="7" id="KW-0234">DNA repair</keyword>
<gene>
    <name evidence="14" type="ORF">I9W82_002842</name>
</gene>
<dbReference type="GO" id="GO:0016504">
    <property type="term" value="F:peptidase activator activity"/>
    <property type="evidence" value="ECO:0007669"/>
    <property type="project" value="InterPro"/>
</dbReference>
<keyword evidence="15" id="KW-1185">Reference proteome</keyword>
<evidence type="ECO:0000256" key="2">
    <source>
        <dbReference type="ARBA" id="ARBA00004496"/>
    </source>
</evidence>
<keyword evidence="5" id="KW-0677">Repeat</keyword>
<dbReference type="PANTHER" id="PTHR32170">
    <property type="entry name" value="PROTEASOME ACTIVATOR COMPLEX SUBUNIT 4"/>
    <property type="match status" value="1"/>
</dbReference>
<evidence type="ECO:0000259" key="10">
    <source>
        <dbReference type="Pfam" id="PF11919"/>
    </source>
</evidence>
<dbReference type="InterPro" id="IPR021843">
    <property type="entry name" value="PSME4_C"/>
</dbReference>
<evidence type="ECO:0000256" key="5">
    <source>
        <dbReference type="ARBA" id="ARBA00022737"/>
    </source>
</evidence>
<dbReference type="OrthoDB" id="17907at2759"/>
<dbReference type="InterPro" id="IPR055455">
    <property type="entry name" value="HEAT_PSME4"/>
</dbReference>
<dbReference type="GO" id="GO:0005634">
    <property type="term" value="C:nucleus"/>
    <property type="evidence" value="ECO:0007669"/>
    <property type="project" value="UniProtKB-SubCell"/>
</dbReference>
<comment type="subcellular location">
    <subcellularLocation>
        <location evidence="2">Cytoplasm</location>
    </subcellularLocation>
    <subcellularLocation>
        <location evidence="1">Nucleus</location>
    </subcellularLocation>
</comment>
<feature type="compositionally biased region" description="Acidic residues" evidence="9">
    <location>
        <begin position="187"/>
        <end position="225"/>
    </location>
</feature>
<reference evidence="14 15" key="1">
    <citation type="submission" date="2020-12" db="EMBL/GenBank/DDBJ databases">
        <title>Effect of drift, selection, and recombination on the evolution of hybrid genomes in Candida yeast pathogens.</title>
        <authorList>
            <person name="Mixao V."/>
            <person name="Ksiezopolska E."/>
            <person name="Saus E."/>
            <person name="Boekhout T."/>
            <person name="Gacser A."/>
            <person name="Gabaldon T."/>
        </authorList>
    </citation>
    <scope>NUCLEOTIDE SEQUENCE [LARGE SCALE GENOMIC DNA]</scope>
    <source>
        <strain evidence="14 15">BP57</strain>
    </source>
</reference>
<keyword evidence="6" id="KW-0227">DNA damage</keyword>
<name>A0A8H8DBN8_9ASCO</name>
<evidence type="ECO:0000256" key="6">
    <source>
        <dbReference type="ARBA" id="ARBA00022763"/>
    </source>
</evidence>
<keyword evidence="4" id="KW-0963">Cytoplasm</keyword>
<dbReference type="PANTHER" id="PTHR32170:SF3">
    <property type="entry name" value="PROTEASOME ACTIVATOR COMPLEX SUBUNIT 4"/>
    <property type="match status" value="1"/>
</dbReference>
<evidence type="ECO:0000259" key="12">
    <source>
        <dbReference type="Pfam" id="PF16547"/>
    </source>
</evidence>
<dbReference type="InterPro" id="IPR032430">
    <property type="entry name" value="Blm10_mid"/>
</dbReference>
<evidence type="ECO:0000313" key="15">
    <source>
        <dbReference type="Proteomes" id="UP000669133"/>
    </source>
</evidence>
<evidence type="ECO:0000256" key="4">
    <source>
        <dbReference type="ARBA" id="ARBA00022490"/>
    </source>
</evidence>
<evidence type="ECO:0000256" key="7">
    <source>
        <dbReference type="ARBA" id="ARBA00023204"/>
    </source>
</evidence>
<organism evidence="14 15">
    <name type="scientific">Candida metapsilosis</name>
    <dbReference type="NCBI Taxonomy" id="273372"/>
    <lineage>
        <taxon>Eukaryota</taxon>
        <taxon>Fungi</taxon>
        <taxon>Dikarya</taxon>
        <taxon>Ascomycota</taxon>
        <taxon>Saccharomycotina</taxon>
        <taxon>Pichiomycetes</taxon>
        <taxon>Debaryomycetaceae</taxon>
        <taxon>Candida/Lodderomyces clade</taxon>
        <taxon>Candida</taxon>
    </lineage>
</organism>
<feature type="domain" description="Proteasome activator Blm10 N-terminal" evidence="12">
    <location>
        <begin position="75"/>
        <end position="152"/>
    </location>
</feature>
<dbReference type="GO" id="GO:0010499">
    <property type="term" value="P:proteasomal ubiquitin-independent protein catabolic process"/>
    <property type="evidence" value="ECO:0007669"/>
    <property type="project" value="TreeGrafter"/>
</dbReference>
<comment type="caution">
    <text evidence="14">The sequence shown here is derived from an EMBL/GenBank/DDBJ whole genome shotgun (WGS) entry which is preliminary data.</text>
</comment>
<dbReference type="Pfam" id="PF16507">
    <property type="entry name" value="HEAT_PSME4_mid"/>
    <property type="match status" value="1"/>
</dbReference>
<dbReference type="SUPFAM" id="SSF48371">
    <property type="entry name" value="ARM repeat"/>
    <property type="match status" value="2"/>
</dbReference>
<dbReference type="Pfam" id="PF16547">
    <property type="entry name" value="BLM10_N"/>
    <property type="match status" value="1"/>
</dbReference>
<evidence type="ECO:0000256" key="8">
    <source>
        <dbReference type="ARBA" id="ARBA00023242"/>
    </source>
</evidence>
<dbReference type="InterPro" id="IPR032372">
    <property type="entry name" value="Blm10_N"/>
</dbReference>
<evidence type="ECO:0000256" key="9">
    <source>
        <dbReference type="SAM" id="MobiDB-lite"/>
    </source>
</evidence>
<dbReference type="RefSeq" id="XP_067548191.1">
    <property type="nucleotide sequence ID" value="XM_067691742.1"/>
</dbReference>
<dbReference type="Pfam" id="PF23096">
    <property type="entry name" value="HEAT_PSME4"/>
    <property type="match status" value="1"/>
</dbReference>
<proteinExistence type="inferred from homology"/>
<dbReference type="Pfam" id="PF11919">
    <property type="entry name" value="PSME4_C"/>
    <property type="match status" value="1"/>
</dbReference>
<dbReference type="GO" id="GO:0070628">
    <property type="term" value="F:proteasome binding"/>
    <property type="evidence" value="ECO:0007669"/>
    <property type="project" value="InterPro"/>
</dbReference>
<dbReference type="Proteomes" id="UP000669133">
    <property type="component" value="Unassembled WGS sequence"/>
</dbReference>
<evidence type="ECO:0000256" key="1">
    <source>
        <dbReference type="ARBA" id="ARBA00004123"/>
    </source>
</evidence>
<dbReference type="GO" id="GO:0006281">
    <property type="term" value="P:DNA repair"/>
    <property type="evidence" value="ECO:0007669"/>
    <property type="project" value="UniProtKB-KW"/>
</dbReference>
<evidence type="ECO:0000259" key="13">
    <source>
        <dbReference type="Pfam" id="PF23096"/>
    </source>
</evidence>
<feature type="compositionally biased region" description="Basic and acidic residues" evidence="9">
    <location>
        <begin position="1"/>
        <end position="14"/>
    </location>
</feature>
<comment type="similarity">
    <text evidence="3">Belongs to the BLM10 family.</text>
</comment>
<keyword evidence="8" id="KW-0539">Nucleus</keyword>
<dbReference type="GO" id="GO:0005829">
    <property type="term" value="C:cytosol"/>
    <property type="evidence" value="ECO:0007669"/>
    <property type="project" value="TreeGrafter"/>
</dbReference>
<dbReference type="EMBL" id="JAEOAQ010000003">
    <property type="protein sequence ID" value="KAG5419075.1"/>
    <property type="molecule type" value="Genomic_DNA"/>
</dbReference>
<feature type="region of interest" description="Disordered" evidence="9">
    <location>
        <begin position="1"/>
        <end position="37"/>
    </location>
</feature>
<feature type="domain" description="Proteasome activator Blm10 middle HEAT repeats region" evidence="11">
    <location>
        <begin position="511"/>
        <end position="1037"/>
    </location>
</feature>
<sequence length="2181" mass="250435">MSHPGSDKDDRFKDPNLVGVTSPIPIRTTTSQASQLRHPEAHPFHFDDASRSFTPTTWDSVQKHVTARRPSYNTIVNFREKHYNLDYPKDPNALAKLQLDPKSRFYARSRPRTLNPPSLMPYRIESPEEQAKFLSHIVSHLYIAIKSLDIQGSLSISAKDLAALKDSISDVDIALETNLFEINSAETNEDEPMTDDLDTSDEEMHDDDEDDEGQEDDDDEDEDDKDATTQHKRSPKSAAVVTVRTWTHELLIWLKMKYEMPVSLKIKLARVYYALCLCRGQHIGIKTYVRVFEILTKDQKLLYDQGLRLDCEDLYNELRLLFPSPAPELGPFEKKDQKQLGKLASKASYFFDPKSLPTIFEKLGANFSVNTSALTISSLALLPINFTPSGADDEYDIRHYLNSLFYMWVKINKSRGLDDHITSRLGVIVMSTLFRMHNDEKTREIVKLGKFGILSQSQMEFLFNELINSLSIRNEKYASKKSKYFHGFASMIMFSIVGDTALEEGGIIYFLQTLINAIESYIHPSNTGDWTRAISRLVLALIYQFHKRYNLETQPDGNLYNLPSPVKLSKNVVKEFVKIMLPVVKTGIQSKRDDASSEYVTALQLLAFLEPNYVLDNTLLDIYESLEGVISTHRVINAFRMIDSMARSLVSTPIFRVHLTRIMSLLLPGIDSNDLEKTLHTMEVFSAISNYAPIYDLNKEYGDASLAMEFTQSHLEYLKRKIYDGDVEDFSVDKETEVAALVSSTSAFKEIFKSLVQKLFPLLENLPDPQKSSGLESDLAMSLPRFFVVIFESMSDDIFATFRKEWFEFVFNNVYHTSTGVVADVSAVVVRRDPKCFKKNARILMDKIRDEVDENGAGASRTGEEVVPRDQALFWNLTILDNCVASAGPQLVSMHKELMEFSTYLMQHINGPCLFPSTFFVNQVLQSVTKIRIQESRLISPKYEKEHGVDESCWGGFWDSEDRFKDVSFDWYIPTEKEVNFAYEFFNDHATICTKNVIALMKSYEQEQFKSSLSLLDDLRKNIMYFGYSLCGVSFLLDPSFEEDIPKLDHEAESIQQRLSLLKQIRDLKEVSTQEDFLYDDKVSENMQQILNDLRNEDLIDYIADFDKLNEVINEHEMKEEEDDETLKSTPDRKHAFHRHFHAPERPDSTLPEASSGRETPRIEGIQMSSMNPAITFREKSLYTSNYFFGDNPRHKEHRDLYLKIHKTRHLIGRSLHFIHKFLVNNFPDNTRIFRNLLLATNTWISDVGRERLLRPIIPEVDYGYVQYLQTINRVRKPFTRIAIGARLEAYHQARVALHATSRSETNLDRVLLEDVIKLSSSTYFNIAGIAQKVLLDSMRRLSGSYTHIIRSTFKNLTKALDADDHRQIESILKVFSLRRIKGKLQNDYLNVQKYVTLLYRCLKVDDPKVYKLAHSLYGGVGRGIITPSNVCLIDHEAIDQIRPPDQFIDLEIKAVQLAKEKKRSLYFDKLEKLQDRVFEERGNIAHWKITLSNSELLSNLQAHLDMPTRGNVLEMFASEASTEHPIISRHALQGITRILNKLVVLDQYEYSTKNLHDIKFTPRGLKMVDTRSTDGESFTSKWVSELRNTAQPNYFVDTKPYSGWLFWGDDIRVVSPESGQVLKLSQDDESSLRRLGHSLDKEWLSMIVKMWVSEAENSSAFQVSDVMFIGALILLISNGYTPKLSYSDLLSVVDEIYVSGEKSANIIVCEIFSGILLSSQHTAPQYLAERDEFVIKYLKQIFEHDISPGTSAAWGVFCLWVPAHADSRRFYKVIEEIANFKLDPNSDSAFKDSTRISFIKSVISSSSWKLANPDKFLDLCLDNMNHKYNLVRKEIGSLMAVVSLNYYVESVKDCKTFIQGCNSHDKLLLYEKRGKLFDEMPKLFAQTEKWRTEVVHLDPQEILVSHYINSATTILTWLGQELNTNLSILLQDLVPTHIVPFLLDLIHLKEVCQLGNINPIPVLKKTSQISFTEHYLNEVVEMLEYYAKKELNIVQSIVIGEFTETIFFKNLFKLTKSQRERIVNITNSLLYHKHVEVREAEAETLSGLVHMLPLNEVDEIVKKFSESYSHQLDQTRAKYKRNFKNMTTTDEIALHGATLGLGALINAFPFASPPPKWMPSLLSTLANKCTGIPGIVGKTAKETLGRFRKDRQDSWHIDSKVFKEDQIQDLEGVLWRSYFI</sequence>
<evidence type="ECO:0000256" key="3">
    <source>
        <dbReference type="ARBA" id="ARBA00005739"/>
    </source>
</evidence>
<dbReference type="InterPro" id="IPR035309">
    <property type="entry name" value="PSME4"/>
</dbReference>
<feature type="region of interest" description="Disordered" evidence="9">
    <location>
        <begin position="1138"/>
        <end position="1162"/>
    </location>
</feature>
<evidence type="ECO:0000259" key="11">
    <source>
        <dbReference type="Pfam" id="PF16507"/>
    </source>
</evidence>
<feature type="domain" description="Proteasome activator complex subunit 4-like HEAT repeat-like" evidence="13">
    <location>
        <begin position="1600"/>
        <end position="1802"/>
    </location>
</feature>